<dbReference type="Gene3D" id="1.25.10.10">
    <property type="entry name" value="Leucine-rich Repeat Variant"/>
    <property type="match status" value="1"/>
</dbReference>
<dbReference type="InterPro" id="IPR011989">
    <property type="entry name" value="ARM-like"/>
</dbReference>
<organism evidence="2 3">
    <name type="scientific">Cymbomonas tetramitiformis</name>
    <dbReference type="NCBI Taxonomy" id="36881"/>
    <lineage>
        <taxon>Eukaryota</taxon>
        <taxon>Viridiplantae</taxon>
        <taxon>Chlorophyta</taxon>
        <taxon>Pyramimonadophyceae</taxon>
        <taxon>Pyramimonadales</taxon>
        <taxon>Pyramimonadaceae</taxon>
        <taxon>Cymbomonas</taxon>
    </lineage>
</organism>
<feature type="repeat" description="ARM" evidence="1">
    <location>
        <begin position="221"/>
        <end position="263"/>
    </location>
</feature>
<feature type="repeat" description="ARM" evidence="1">
    <location>
        <begin position="180"/>
        <end position="222"/>
    </location>
</feature>
<keyword evidence="3" id="KW-1185">Reference proteome</keyword>
<dbReference type="SMART" id="SM00185">
    <property type="entry name" value="ARM"/>
    <property type="match status" value="5"/>
</dbReference>
<dbReference type="PANTHER" id="PTHR15599">
    <property type="entry name" value="RTDR1"/>
    <property type="match status" value="1"/>
</dbReference>
<dbReference type="Proteomes" id="UP001190700">
    <property type="component" value="Unassembled WGS sequence"/>
</dbReference>
<dbReference type="AlphaFoldDB" id="A0AAE0GB99"/>
<accession>A0AAE0GB99</accession>
<gene>
    <name evidence="2" type="ORF">CYMTET_17011</name>
</gene>
<dbReference type="Pfam" id="PF00514">
    <property type="entry name" value="Arm"/>
    <property type="match status" value="3"/>
</dbReference>
<sequence>MSESTFKAVNSYLKGSPNAAATDRDTAQKVLTKFVAQNEDPKASPNFAAQGGDDMKFLIKLARHPAVDENAALGLLILKTFKILSRKHDNRIAFGAEGIRSVVRFLSAPLNTRIAGEGANVILNICYEKDNVEHVLKSDGVIPLVAFLETPDLDLQANAAGAIQSICFQEQGRISVRECNAIPAIIKLLDCDNQKVQTRAVGAVHNMSSDPEAIRTIRRKNGIPHLIRLLSSEASAICGSAAGALQNVSREVASRQLIRDGGAVPPLSALLFGTDMQAQVCAAGALLNILGPELGENQKTGARKGFGKILSLCLVVGMAYECLFDESSQSCLYDFLDDA</sequence>
<comment type="caution">
    <text evidence="2">The sequence shown here is derived from an EMBL/GenBank/DDBJ whole genome shotgun (WGS) entry which is preliminary data.</text>
</comment>
<protein>
    <submittedName>
        <fullName evidence="2">Uncharacterized protein</fullName>
    </submittedName>
</protein>
<dbReference type="InterPro" id="IPR042856">
    <property type="entry name" value="RSP14"/>
</dbReference>
<name>A0AAE0GB99_9CHLO</name>
<evidence type="ECO:0000313" key="2">
    <source>
        <dbReference type="EMBL" id="KAK3274827.1"/>
    </source>
</evidence>
<dbReference type="InterPro" id="IPR000225">
    <property type="entry name" value="Armadillo"/>
</dbReference>
<evidence type="ECO:0000256" key="1">
    <source>
        <dbReference type="PROSITE-ProRule" id="PRU00259"/>
    </source>
</evidence>
<dbReference type="EMBL" id="LGRX02007515">
    <property type="protein sequence ID" value="KAK3274827.1"/>
    <property type="molecule type" value="Genomic_DNA"/>
</dbReference>
<dbReference type="PROSITE" id="PS50176">
    <property type="entry name" value="ARM_REPEAT"/>
    <property type="match status" value="2"/>
</dbReference>
<dbReference type="InterPro" id="IPR016024">
    <property type="entry name" value="ARM-type_fold"/>
</dbReference>
<proteinExistence type="predicted"/>
<reference evidence="2 3" key="1">
    <citation type="journal article" date="2015" name="Genome Biol. Evol.">
        <title>Comparative Genomics of a Bacterivorous Green Alga Reveals Evolutionary Causalities and Consequences of Phago-Mixotrophic Mode of Nutrition.</title>
        <authorList>
            <person name="Burns J.A."/>
            <person name="Paasch A."/>
            <person name="Narechania A."/>
            <person name="Kim E."/>
        </authorList>
    </citation>
    <scope>NUCLEOTIDE SEQUENCE [LARGE SCALE GENOMIC DNA]</scope>
    <source>
        <strain evidence="2 3">PLY_AMNH</strain>
    </source>
</reference>
<dbReference type="SUPFAM" id="SSF48371">
    <property type="entry name" value="ARM repeat"/>
    <property type="match status" value="1"/>
</dbReference>
<dbReference type="PANTHER" id="PTHR15599:SF3">
    <property type="entry name" value="ARMADILLO REPEAT-CONTAINING DOMAIN-CONTAINING PROTEIN"/>
    <property type="match status" value="1"/>
</dbReference>
<evidence type="ECO:0000313" key="3">
    <source>
        <dbReference type="Proteomes" id="UP001190700"/>
    </source>
</evidence>